<evidence type="ECO:0000313" key="5">
    <source>
        <dbReference type="EMBL" id="AIQ56035.1"/>
    </source>
</evidence>
<dbReference type="CDD" id="cd00609">
    <property type="entry name" value="AAT_like"/>
    <property type="match status" value="1"/>
</dbReference>
<keyword evidence="6" id="KW-1185">Reference proteome</keyword>
<dbReference type="RefSeq" id="WP_042210360.1">
    <property type="nucleotide sequence ID" value="NZ_CP009285.1"/>
</dbReference>
<reference evidence="5" key="1">
    <citation type="submission" date="2014-08" db="EMBL/GenBank/DDBJ databases">
        <title>Comparative genomics of the Paenibacillus odorifer group.</title>
        <authorList>
            <person name="den Bakker H.C."/>
            <person name="Tsai Y.-C.Y.-C."/>
            <person name="Martin N."/>
            <person name="Korlach J."/>
            <person name="Wiedmann M."/>
        </authorList>
    </citation>
    <scope>NUCLEOTIDE SEQUENCE [LARGE SCALE GENOMIC DNA]</scope>
    <source>
        <strain evidence="5">DSM 13188</strain>
    </source>
</reference>
<accession>A0A089L7I9</accession>
<dbReference type="KEGG" id="pbd:PBOR_02955"/>
<dbReference type="SUPFAM" id="SSF53383">
    <property type="entry name" value="PLP-dependent transferases"/>
    <property type="match status" value="1"/>
</dbReference>
<evidence type="ECO:0000256" key="2">
    <source>
        <dbReference type="ARBA" id="ARBA00022576"/>
    </source>
</evidence>
<dbReference type="InterPro" id="IPR015421">
    <property type="entry name" value="PyrdxlP-dep_Trfase_major"/>
</dbReference>
<comment type="cofactor">
    <cofactor evidence="1">
        <name>pyridoxal 5'-phosphate</name>
        <dbReference type="ChEBI" id="CHEBI:597326"/>
    </cofactor>
</comment>
<dbReference type="InterPro" id="IPR015424">
    <property type="entry name" value="PyrdxlP-dep_Trfase"/>
</dbReference>
<dbReference type="Gene3D" id="3.90.1150.10">
    <property type="entry name" value="Aspartate Aminotransferase, domain 1"/>
    <property type="match status" value="1"/>
</dbReference>
<dbReference type="HOGENOM" id="CLU_017584_4_5_9"/>
<dbReference type="GO" id="GO:0030170">
    <property type="term" value="F:pyridoxal phosphate binding"/>
    <property type="evidence" value="ECO:0007669"/>
    <property type="project" value="InterPro"/>
</dbReference>
<feature type="domain" description="Aminotransferase class I/classII large" evidence="4">
    <location>
        <begin position="34"/>
        <end position="384"/>
    </location>
</feature>
<protein>
    <submittedName>
        <fullName evidence="5">Aminotransferase</fullName>
    </submittedName>
</protein>
<organism evidence="5 6">
    <name type="scientific">Paenibacillus borealis</name>
    <dbReference type="NCBI Taxonomy" id="160799"/>
    <lineage>
        <taxon>Bacteria</taxon>
        <taxon>Bacillati</taxon>
        <taxon>Bacillota</taxon>
        <taxon>Bacilli</taxon>
        <taxon>Bacillales</taxon>
        <taxon>Paenibacillaceae</taxon>
        <taxon>Paenibacillus</taxon>
    </lineage>
</organism>
<dbReference type="Proteomes" id="UP000029518">
    <property type="component" value="Chromosome"/>
</dbReference>
<dbReference type="NCBIfam" id="NF005977">
    <property type="entry name" value="PRK08068.1"/>
    <property type="match status" value="1"/>
</dbReference>
<sequence>MNRFEPSQMLKSLPKQFFAALVARAGAVAAEGHDVINLGQGNPDMPTPAHIVESLQLAAVNPLNHKYPPFRGHTYLKEAVAEFYLREYGVELEPEREVAILLGGKTGLVEVVQCLLNPGDMALVPDPGYPDYWSGIELARAVMEMMPLTAERGFLPDYGSISPEAAAKAKLMFLNYPNNPTGAVATGDFFRETVQFASDHNICVVHDFAYAAIGYEGQKPLSYLQTPGAKENGIEIYTLSKTYNMAGWRVAFAIGNASVIESLNLLQDHMYVSLFGAVQEAARTALLGPQTPVQENVARYEARRNILIQGLRRIGWEVEAPRGSFFAWLPVPAGYTSQSFADLLLDEAHVVVAPGIGFGAYGEGYVRVGLVSDEARLAEAVERIAALKLFQPSGL</sequence>
<dbReference type="Gene3D" id="3.40.640.10">
    <property type="entry name" value="Type I PLP-dependent aspartate aminotransferase-like (Major domain)"/>
    <property type="match status" value="1"/>
</dbReference>
<evidence type="ECO:0000313" key="6">
    <source>
        <dbReference type="Proteomes" id="UP000029518"/>
    </source>
</evidence>
<dbReference type="PANTHER" id="PTHR42832">
    <property type="entry name" value="AMINO ACID AMINOTRANSFERASE"/>
    <property type="match status" value="1"/>
</dbReference>
<keyword evidence="2 5" id="KW-0032">Aminotransferase</keyword>
<keyword evidence="3" id="KW-0808">Transferase</keyword>
<dbReference type="AlphaFoldDB" id="A0A089L7I9"/>
<dbReference type="InterPro" id="IPR015422">
    <property type="entry name" value="PyrdxlP-dep_Trfase_small"/>
</dbReference>
<evidence type="ECO:0000256" key="1">
    <source>
        <dbReference type="ARBA" id="ARBA00001933"/>
    </source>
</evidence>
<dbReference type="InterPro" id="IPR004839">
    <property type="entry name" value="Aminotransferase_I/II_large"/>
</dbReference>
<dbReference type="EMBL" id="CP009285">
    <property type="protein sequence ID" value="AIQ56035.1"/>
    <property type="molecule type" value="Genomic_DNA"/>
</dbReference>
<dbReference type="Pfam" id="PF00155">
    <property type="entry name" value="Aminotran_1_2"/>
    <property type="match status" value="1"/>
</dbReference>
<gene>
    <name evidence="5" type="ORF">PBOR_02955</name>
</gene>
<dbReference type="PANTHER" id="PTHR42832:SF3">
    <property type="entry name" value="L-GLUTAMINE--4-(METHYLSULFANYL)-2-OXOBUTANOATE AMINOTRANSFERASE"/>
    <property type="match status" value="1"/>
</dbReference>
<dbReference type="InterPro" id="IPR050881">
    <property type="entry name" value="LL-DAP_aminotransferase"/>
</dbReference>
<name>A0A089L7I9_PAEBO</name>
<dbReference type="OrthoDB" id="9813612at2"/>
<proteinExistence type="predicted"/>
<dbReference type="GO" id="GO:0008483">
    <property type="term" value="F:transaminase activity"/>
    <property type="evidence" value="ECO:0007669"/>
    <property type="project" value="UniProtKB-KW"/>
</dbReference>
<evidence type="ECO:0000259" key="4">
    <source>
        <dbReference type="Pfam" id="PF00155"/>
    </source>
</evidence>
<evidence type="ECO:0000256" key="3">
    <source>
        <dbReference type="ARBA" id="ARBA00022679"/>
    </source>
</evidence>